<evidence type="ECO:0000313" key="1">
    <source>
        <dbReference type="EMBL" id="KAF6742536.1"/>
    </source>
</evidence>
<dbReference type="Proteomes" id="UP000521943">
    <property type="component" value="Unassembled WGS sequence"/>
</dbReference>
<protein>
    <submittedName>
        <fullName evidence="1">Uncharacterized protein</fullName>
    </submittedName>
</protein>
<dbReference type="AlphaFoldDB" id="A0A8H6LVC9"/>
<reference evidence="1 2" key="1">
    <citation type="submission" date="2020-07" db="EMBL/GenBank/DDBJ databases">
        <title>Comparative genomics of pyrophilous fungi reveals a link between fire events and developmental genes.</title>
        <authorList>
            <consortium name="DOE Joint Genome Institute"/>
            <person name="Steindorff A.S."/>
            <person name="Carver A."/>
            <person name="Calhoun S."/>
            <person name="Stillman K."/>
            <person name="Liu H."/>
            <person name="Lipzen A."/>
            <person name="Pangilinan J."/>
            <person name="Labutti K."/>
            <person name="Bruns T.D."/>
            <person name="Grigoriev I.V."/>
        </authorList>
    </citation>
    <scope>NUCLEOTIDE SEQUENCE [LARGE SCALE GENOMIC DNA]</scope>
    <source>
        <strain evidence="1 2">CBS 144469</strain>
    </source>
</reference>
<comment type="caution">
    <text evidence="1">The sequence shown here is derived from an EMBL/GenBank/DDBJ whole genome shotgun (WGS) entry which is preliminary data.</text>
</comment>
<keyword evidence="2" id="KW-1185">Reference proteome</keyword>
<proteinExistence type="predicted"/>
<name>A0A8H6LVC9_9AGAR</name>
<organism evidence="1 2">
    <name type="scientific">Ephemerocybe angulata</name>
    <dbReference type="NCBI Taxonomy" id="980116"/>
    <lineage>
        <taxon>Eukaryota</taxon>
        <taxon>Fungi</taxon>
        <taxon>Dikarya</taxon>
        <taxon>Basidiomycota</taxon>
        <taxon>Agaricomycotina</taxon>
        <taxon>Agaricomycetes</taxon>
        <taxon>Agaricomycetidae</taxon>
        <taxon>Agaricales</taxon>
        <taxon>Agaricineae</taxon>
        <taxon>Psathyrellaceae</taxon>
        <taxon>Ephemerocybe</taxon>
    </lineage>
</organism>
<sequence>MAKLQSSWKVSPTAVQIKVARATITHLDIDWKARGPEAQADLDSKFRKMIAGVETFHRRSPIVLEAREATFIPHLNAPMKVLPPSANRPGQSDFHH</sequence>
<evidence type="ECO:0000313" key="2">
    <source>
        <dbReference type="Proteomes" id="UP000521943"/>
    </source>
</evidence>
<dbReference type="EMBL" id="JACGCI010000181">
    <property type="protein sequence ID" value="KAF6742536.1"/>
    <property type="molecule type" value="Genomic_DNA"/>
</dbReference>
<accession>A0A8H6LVC9</accession>
<gene>
    <name evidence="1" type="ORF">DFP72DRAFT_1081840</name>
</gene>